<evidence type="ECO:0000256" key="3">
    <source>
        <dbReference type="ARBA" id="ARBA00022989"/>
    </source>
</evidence>
<dbReference type="Gene3D" id="1.20.1250.20">
    <property type="entry name" value="MFS general substrate transporter like domains"/>
    <property type="match status" value="1"/>
</dbReference>
<feature type="transmembrane region" description="Helical" evidence="6">
    <location>
        <begin position="18"/>
        <end position="37"/>
    </location>
</feature>
<feature type="transmembrane region" description="Helical" evidence="6">
    <location>
        <begin position="364"/>
        <end position="386"/>
    </location>
</feature>
<feature type="transmembrane region" description="Helical" evidence="6">
    <location>
        <begin position="89"/>
        <end position="111"/>
    </location>
</feature>
<accession>A0ABY6EZP5</accession>
<feature type="transmembrane region" description="Helical" evidence="6">
    <location>
        <begin position="339"/>
        <end position="358"/>
    </location>
</feature>
<keyword evidence="4 6" id="KW-0472">Membrane</keyword>
<dbReference type="InterPro" id="IPR005829">
    <property type="entry name" value="Sugar_transporter_CS"/>
</dbReference>
<feature type="transmembrane region" description="Helical" evidence="6">
    <location>
        <begin position="231"/>
        <end position="255"/>
    </location>
</feature>
<evidence type="ECO:0000313" key="8">
    <source>
        <dbReference type="EMBL" id="UXY39883.1"/>
    </source>
</evidence>
<organism evidence="8 9">
    <name type="scientific">Streptomyces albidocamelliae</name>
    <dbReference type="NCBI Taxonomy" id="2981135"/>
    <lineage>
        <taxon>Bacteria</taxon>
        <taxon>Bacillati</taxon>
        <taxon>Actinomycetota</taxon>
        <taxon>Actinomycetes</taxon>
        <taxon>Kitasatosporales</taxon>
        <taxon>Streptomycetaceae</taxon>
        <taxon>Streptomyces</taxon>
    </lineage>
</organism>
<dbReference type="Proteomes" id="UP001060733">
    <property type="component" value="Chromosome"/>
</dbReference>
<feature type="transmembrane region" description="Helical" evidence="6">
    <location>
        <begin position="398"/>
        <end position="421"/>
    </location>
</feature>
<evidence type="ECO:0000256" key="1">
    <source>
        <dbReference type="ARBA" id="ARBA00004651"/>
    </source>
</evidence>
<feature type="domain" description="Major facilitator superfamily (MFS) profile" evidence="7">
    <location>
        <begin position="19"/>
        <end position="466"/>
    </location>
</feature>
<keyword evidence="9" id="KW-1185">Reference proteome</keyword>
<dbReference type="CDD" id="cd17321">
    <property type="entry name" value="MFS_MMR_MDR_like"/>
    <property type="match status" value="1"/>
</dbReference>
<evidence type="ECO:0000256" key="2">
    <source>
        <dbReference type="ARBA" id="ARBA00022692"/>
    </source>
</evidence>
<gene>
    <name evidence="8" type="ORF">N8I86_37335</name>
</gene>
<dbReference type="PANTHER" id="PTHR42718:SF49">
    <property type="entry name" value="EXPORT PROTEIN"/>
    <property type="match status" value="1"/>
</dbReference>
<dbReference type="Gene3D" id="1.20.1720.10">
    <property type="entry name" value="Multidrug resistance protein D"/>
    <property type="match status" value="1"/>
</dbReference>
<dbReference type="SUPFAM" id="SSF103473">
    <property type="entry name" value="MFS general substrate transporter"/>
    <property type="match status" value="1"/>
</dbReference>
<keyword evidence="2 6" id="KW-0812">Transmembrane</keyword>
<keyword evidence="5" id="KW-0046">Antibiotic resistance</keyword>
<dbReference type="EMBL" id="CP106795">
    <property type="protein sequence ID" value="UXY39883.1"/>
    <property type="molecule type" value="Genomic_DNA"/>
</dbReference>
<dbReference type="PROSITE" id="PS00216">
    <property type="entry name" value="SUGAR_TRANSPORT_1"/>
    <property type="match status" value="1"/>
</dbReference>
<dbReference type="PANTHER" id="PTHR42718">
    <property type="entry name" value="MAJOR FACILITATOR SUPERFAMILY MULTIDRUG TRANSPORTER MFSC"/>
    <property type="match status" value="1"/>
</dbReference>
<feature type="transmembrane region" description="Helical" evidence="6">
    <location>
        <begin position="441"/>
        <end position="462"/>
    </location>
</feature>
<dbReference type="RefSeq" id="WP_263279950.1">
    <property type="nucleotide sequence ID" value="NZ_CP106795.1"/>
</dbReference>
<evidence type="ECO:0000313" key="9">
    <source>
        <dbReference type="Proteomes" id="UP001060733"/>
    </source>
</evidence>
<dbReference type="PROSITE" id="PS50850">
    <property type="entry name" value="MFS"/>
    <property type="match status" value="1"/>
</dbReference>
<feature type="transmembrane region" description="Helical" evidence="6">
    <location>
        <begin position="206"/>
        <end position="225"/>
    </location>
</feature>
<evidence type="ECO:0000256" key="4">
    <source>
        <dbReference type="ARBA" id="ARBA00023136"/>
    </source>
</evidence>
<feature type="transmembrane region" description="Helical" evidence="6">
    <location>
        <begin position="276"/>
        <end position="299"/>
    </location>
</feature>
<feature type="transmembrane region" description="Helical" evidence="6">
    <location>
        <begin position="174"/>
        <end position="194"/>
    </location>
</feature>
<feature type="transmembrane region" description="Helical" evidence="6">
    <location>
        <begin position="57"/>
        <end position="77"/>
    </location>
</feature>
<evidence type="ECO:0000259" key="7">
    <source>
        <dbReference type="PROSITE" id="PS50850"/>
    </source>
</evidence>
<feature type="transmembrane region" description="Helical" evidence="6">
    <location>
        <begin position="305"/>
        <end position="327"/>
    </location>
</feature>
<name>A0ABY6EZP5_9ACTN</name>
<comment type="subcellular location">
    <subcellularLocation>
        <location evidence="1">Cell membrane</location>
        <topology evidence="1">Multi-pass membrane protein</topology>
    </subcellularLocation>
</comment>
<dbReference type="InterPro" id="IPR011701">
    <property type="entry name" value="MFS"/>
</dbReference>
<evidence type="ECO:0000256" key="5">
    <source>
        <dbReference type="ARBA" id="ARBA00023251"/>
    </source>
</evidence>
<evidence type="ECO:0000256" key="6">
    <source>
        <dbReference type="SAM" id="Phobius"/>
    </source>
</evidence>
<feature type="transmembrane region" description="Helical" evidence="6">
    <location>
        <begin position="142"/>
        <end position="162"/>
    </location>
</feature>
<sequence>MWGAGDTKERAFDVRERLALLAAALASLVVELDWLAVNVAIPGIAHDLQRSPTDLQWLISAFTLAFGGVMPVAGWVVDAFGRRRTTVYALVLFMVGSLICAFADSLALLIAGRALQGLAGGFVVPGAVAMTVGGFTGRRRDIGLGVVMATASSAAALAPFVGGLSVHLFGWRSVFFMTVPVGLASVVLIYHFVVPSSNPMATARRPPVLNGACIMGGAVALTVAADRGSTWGWTSLATFLCVACGVWLLAGFVWLESRESSAMFSRNLYQDRRLHILTLSGATSVIGFVMLSTLAMWYLQAGRGLSAFLTGSLLLCFSLPNAAATYVAGRLVARRGSHVLLSAALAAAAIGLVATTTVPFPGPYALALAVCGIGVGLSGGLTNILIQQRSSAEEAGAVASVTTAFKYLGAAVATALAATALETLHHSVGGSAADASGIDTVLRITAILPAAAVLLTAPAALARPRR</sequence>
<dbReference type="InterPro" id="IPR036259">
    <property type="entry name" value="MFS_trans_sf"/>
</dbReference>
<dbReference type="Pfam" id="PF07690">
    <property type="entry name" value="MFS_1"/>
    <property type="match status" value="1"/>
</dbReference>
<keyword evidence="3 6" id="KW-1133">Transmembrane helix</keyword>
<protein>
    <submittedName>
        <fullName evidence="8">MFS transporter</fullName>
    </submittedName>
</protein>
<reference evidence="8" key="1">
    <citation type="submission" date="2022-10" db="EMBL/GenBank/DDBJ databases">
        <authorList>
            <person name="Mo P."/>
        </authorList>
    </citation>
    <scope>NUCLEOTIDE SEQUENCE</scope>
    <source>
        <strain evidence="8">HUAS 14-6</strain>
    </source>
</reference>
<dbReference type="InterPro" id="IPR020846">
    <property type="entry name" value="MFS_dom"/>
</dbReference>
<proteinExistence type="predicted"/>
<feature type="transmembrane region" description="Helical" evidence="6">
    <location>
        <begin position="117"/>
        <end position="135"/>
    </location>
</feature>